<keyword evidence="2" id="KW-0416">Keratin</keyword>
<dbReference type="STRING" id="13735.ENSPSIP00000017296"/>
<evidence type="ECO:0000256" key="1">
    <source>
        <dbReference type="ARBA" id="ARBA00008702"/>
    </source>
</evidence>
<dbReference type="Proteomes" id="UP000007267">
    <property type="component" value="Unassembled WGS sequence"/>
</dbReference>
<dbReference type="PANTHER" id="PTHR31203">
    <property type="entry name" value="BETA-KERATIN-RELATED PROTEIN-RELATED"/>
    <property type="match status" value="1"/>
</dbReference>
<evidence type="ECO:0000313" key="4">
    <source>
        <dbReference type="Proteomes" id="UP000007267"/>
    </source>
</evidence>
<dbReference type="Ensembl" id="ENSPSIT00000017374.1">
    <property type="protein sequence ID" value="ENSPSIP00000017296.1"/>
    <property type="gene ID" value="ENSPSIG00000015391.1"/>
</dbReference>
<dbReference type="OMA" id="GRGNCGV"/>
<proteinExistence type="inferred from homology"/>
<name>K7GAI5_PELSI</name>
<dbReference type="Pfam" id="PF02422">
    <property type="entry name" value="Keratin"/>
    <property type="match status" value="1"/>
</dbReference>
<organism evidence="3 4">
    <name type="scientific">Pelodiscus sinensis</name>
    <name type="common">Chinese softshell turtle</name>
    <name type="synonym">Trionyx sinensis</name>
    <dbReference type="NCBI Taxonomy" id="13735"/>
    <lineage>
        <taxon>Eukaryota</taxon>
        <taxon>Metazoa</taxon>
        <taxon>Chordata</taxon>
        <taxon>Craniata</taxon>
        <taxon>Vertebrata</taxon>
        <taxon>Euteleostomi</taxon>
        <taxon>Archelosauria</taxon>
        <taxon>Testudinata</taxon>
        <taxon>Testudines</taxon>
        <taxon>Cryptodira</taxon>
        <taxon>Trionychia</taxon>
        <taxon>Trionychidae</taxon>
        <taxon>Pelodiscus</taxon>
    </lineage>
</organism>
<reference evidence="4" key="1">
    <citation type="submission" date="2011-10" db="EMBL/GenBank/DDBJ databases">
        <authorList>
            <consortium name="Soft-shell Turtle Genome Consortium"/>
        </authorList>
    </citation>
    <scope>NUCLEOTIDE SEQUENCE [LARGE SCALE GENOMIC DNA]</scope>
    <source>
        <strain evidence="4">Daiwa-1</strain>
    </source>
</reference>
<sequence>MTFSSLCYPECGVARPSPISISCNEPCVRQCPDSHVTIIPTPVDVTLPGPILETHPQQSTVGAVEDPALGVGYGSSLGLGGLGDNGGFYGLNMGGRYGGLFGYGGYGYGGRYGYGGYPGFYGYGGYCGYPGFYGNGGYCGYPGYYGNGGYCGYPGYYGYGGVVGSGVSCHRYRSGNCAPC</sequence>
<reference evidence="3" key="4">
    <citation type="submission" date="2025-09" db="UniProtKB">
        <authorList>
            <consortium name="Ensembl"/>
        </authorList>
    </citation>
    <scope>IDENTIFICATION</scope>
</reference>
<dbReference type="eggNOG" id="ENOG502RTWP">
    <property type="taxonomic scope" value="Eukaryota"/>
</dbReference>
<reference evidence="3" key="3">
    <citation type="submission" date="2025-08" db="UniProtKB">
        <authorList>
            <consortium name="Ensembl"/>
        </authorList>
    </citation>
    <scope>IDENTIFICATION</scope>
</reference>
<dbReference type="InterPro" id="IPR003461">
    <property type="entry name" value="Keratin"/>
</dbReference>
<dbReference type="GO" id="GO:0005200">
    <property type="term" value="F:structural constituent of cytoskeleton"/>
    <property type="evidence" value="ECO:0007669"/>
    <property type="project" value="InterPro"/>
</dbReference>
<comment type="similarity">
    <text evidence="1">Belongs to the avian keratin family.</text>
</comment>
<reference evidence="4" key="2">
    <citation type="journal article" date="2013" name="Nat. Genet.">
        <title>The draft genomes of soft-shell turtle and green sea turtle yield insights into the development and evolution of the turtle-specific body plan.</title>
        <authorList>
            <person name="Wang Z."/>
            <person name="Pascual-Anaya J."/>
            <person name="Zadissa A."/>
            <person name="Li W."/>
            <person name="Niimura Y."/>
            <person name="Huang Z."/>
            <person name="Li C."/>
            <person name="White S."/>
            <person name="Xiong Z."/>
            <person name="Fang D."/>
            <person name="Wang B."/>
            <person name="Ming Y."/>
            <person name="Chen Y."/>
            <person name="Zheng Y."/>
            <person name="Kuraku S."/>
            <person name="Pignatelli M."/>
            <person name="Herrero J."/>
            <person name="Beal K."/>
            <person name="Nozawa M."/>
            <person name="Li Q."/>
            <person name="Wang J."/>
            <person name="Zhang H."/>
            <person name="Yu L."/>
            <person name="Shigenobu S."/>
            <person name="Wang J."/>
            <person name="Liu J."/>
            <person name="Flicek P."/>
            <person name="Searle S."/>
            <person name="Wang J."/>
            <person name="Kuratani S."/>
            <person name="Yin Y."/>
            <person name="Aken B."/>
            <person name="Zhang G."/>
            <person name="Irie N."/>
        </authorList>
    </citation>
    <scope>NUCLEOTIDE SEQUENCE [LARGE SCALE GENOMIC DNA]</scope>
    <source>
        <strain evidence="4">Daiwa-1</strain>
    </source>
</reference>
<dbReference type="PANTHER" id="PTHR31203:SF1">
    <property type="entry name" value="BETA-KERATIN-RELATED PROTEIN-RELATED"/>
    <property type="match status" value="1"/>
</dbReference>
<dbReference type="HOGENOM" id="CLU_118378_0_0_1"/>
<dbReference type="GeneTree" id="ENSGT01030000234722"/>
<evidence type="ECO:0000256" key="2">
    <source>
        <dbReference type="ARBA" id="ARBA00022744"/>
    </source>
</evidence>
<dbReference type="AlphaFoldDB" id="K7GAI5"/>
<dbReference type="GO" id="GO:0005882">
    <property type="term" value="C:intermediate filament"/>
    <property type="evidence" value="ECO:0007669"/>
    <property type="project" value="UniProtKB-KW"/>
</dbReference>
<dbReference type="EMBL" id="AGCU01041452">
    <property type="status" value="NOT_ANNOTATED_CDS"/>
    <property type="molecule type" value="Genomic_DNA"/>
</dbReference>
<evidence type="ECO:0008006" key="5">
    <source>
        <dbReference type="Google" id="ProtNLM"/>
    </source>
</evidence>
<evidence type="ECO:0000313" key="3">
    <source>
        <dbReference type="Ensembl" id="ENSPSIP00000017296.1"/>
    </source>
</evidence>
<keyword evidence="4" id="KW-1185">Reference proteome</keyword>
<protein>
    <recommendedName>
        <fullName evidence="5">Keratin</fullName>
    </recommendedName>
</protein>
<accession>K7GAI5</accession>